<dbReference type="GO" id="GO:0005634">
    <property type="term" value="C:nucleus"/>
    <property type="evidence" value="ECO:0007669"/>
    <property type="project" value="UniProtKB-SubCell"/>
</dbReference>
<feature type="compositionally biased region" description="Acidic residues" evidence="8">
    <location>
        <begin position="68"/>
        <end position="81"/>
    </location>
</feature>
<evidence type="ECO:0000256" key="1">
    <source>
        <dbReference type="ARBA" id="ARBA00004123"/>
    </source>
</evidence>
<gene>
    <name evidence="10" type="ORF">SAPINGB_P002778</name>
</gene>
<dbReference type="GO" id="GO:0006281">
    <property type="term" value="P:DNA repair"/>
    <property type="evidence" value="ECO:0007669"/>
    <property type="project" value="InterPro"/>
</dbReference>
<sequence length="667" mass="75437">MKNISHVKPSVSILSKRKSLQVDSLRLDNFMSTGAVTKRQKFDRSGNTGNAFRQDDDSDNYSTTASELTEDENGKEDYIDSDDEQNVSWIDKYAPKSTKEVAIRPIKAKEMRSAIEEIVSPNSSTRILLLTGPAGTSKTTILKTTFTEVYNYSFNAFNSVKHTGMESKPEVIEWSNQNTYIPRSAVNLFREFLTGVKYVGSNKDTLIIVKDLPNLTNISIREEFNKVLLEWLHDSIDYNNEDTPNHKPPCLAIVITEVEIPSEADSGSRNFVSSYMNPASLIAEQIFKKEVLLNPHLKRIKFNKVIKTQLKKLLTKIEKCEPKVFSKVVCNGGDVDQSIDYFSTFGDVRASIANFEFWAKSFSSLNNKKNQSNSKDTLKQMRRDVHLETFHAVGKVIYRSMNNRLGEPVEDNDIVVDDIVADWGANGLGDYQMMENLLFENMLPLNNQILGIDKALESAEAMSSCNIMTSHPIKYASANRVIAEIASQVEVRSLRYALLEALSKSKGSVYRRFTKMKGSVLYQKKKEASAQNLIQRLETMQIDCAQQNGIMIGLEPLVTYQKFYRDVIKNNKHVPSEVFESMLPDSDDDMFSEEDEKEEKISASVATAQDTVLDDFPRVPPSLVTEIKQQSLDLDGFDDDFDDDFDDETVQFLHKHLTQTMASPATN</sequence>
<organism evidence="10 11">
    <name type="scientific">Magnusiomyces paraingens</name>
    <dbReference type="NCBI Taxonomy" id="2606893"/>
    <lineage>
        <taxon>Eukaryota</taxon>
        <taxon>Fungi</taxon>
        <taxon>Dikarya</taxon>
        <taxon>Ascomycota</taxon>
        <taxon>Saccharomycotina</taxon>
        <taxon>Dipodascomycetes</taxon>
        <taxon>Dipodascales</taxon>
        <taxon>Dipodascaceae</taxon>
        <taxon>Magnusiomyces</taxon>
    </lineage>
</organism>
<keyword evidence="4" id="KW-0227">DNA damage</keyword>
<evidence type="ECO:0000256" key="6">
    <source>
        <dbReference type="ARBA" id="ARBA00023242"/>
    </source>
</evidence>
<evidence type="ECO:0000256" key="5">
    <source>
        <dbReference type="ARBA" id="ARBA00022840"/>
    </source>
</evidence>
<name>A0A5E8BHX4_9ASCO</name>
<dbReference type="SUPFAM" id="SSF52540">
    <property type="entry name" value="P-loop containing nucleoside triphosphate hydrolases"/>
    <property type="match status" value="1"/>
</dbReference>
<evidence type="ECO:0000256" key="7">
    <source>
        <dbReference type="ARBA" id="ARBA00023306"/>
    </source>
</evidence>
<dbReference type="PANTHER" id="PTHR12172:SF0">
    <property type="entry name" value="CELL CYCLE CHECKPOINT PROTEIN RAD17"/>
    <property type="match status" value="1"/>
</dbReference>
<evidence type="ECO:0000256" key="3">
    <source>
        <dbReference type="ARBA" id="ARBA00022741"/>
    </source>
</evidence>
<keyword evidence="6" id="KW-0539">Nucleus</keyword>
<dbReference type="GO" id="GO:0005524">
    <property type="term" value="F:ATP binding"/>
    <property type="evidence" value="ECO:0007669"/>
    <property type="project" value="UniProtKB-KW"/>
</dbReference>
<dbReference type="Proteomes" id="UP000398389">
    <property type="component" value="Unassembled WGS sequence"/>
</dbReference>
<dbReference type="OrthoDB" id="10265971at2759"/>
<dbReference type="InterPro" id="IPR057927">
    <property type="entry name" value="RAD24-like_helical"/>
</dbReference>
<evidence type="ECO:0000256" key="8">
    <source>
        <dbReference type="SAM" id="MobiDB-lite"/>
    </source>
</evidence>
<comment type="subcellular location">
    <subcellularLocation>
        <location evidence="1">Nucleus</location>
    </subcellularLocation>
</comment>
<dbReference type="PANTHER" id="PTHR12172">
    <property type="entry name" value="CELL CYCLE CHECKPOINT PROTEIN RAD17"/>
    <property type="match status" value="1"/>
</dbReference>
<dbReference type="RefSeq" id="XP_031853387.1">
    <property type="nucleotide sequence ID" value="XM_031997496.1"/>
</dbReference>
<accession>A0A5E8BHX4</accession>
<evidence type="ECO:0000256" key="2">
    <source>
        <dbReference type="ARBA" id="ARBA00006168"/>
    </source>
</evidence>
<dbReference type="InterPro" id="IPR027417">
    <property type="entry name" value="P-loop_NTPase"/>
</dbReference>
<keyword evidence="7" id="KW-0131">Cell cycle</keyword>
<dbReference type="EMBL" id="CABVLU010000002">
    <property type="protein sequence ID" value="VVT50482.1"/>
    <property type="molecule type" value="Genomic_DNA"/>
</dbReference>
<keyword evidence="3" id="KW-0547">Nucleotide-binding</keyword>
<dbReference type="Gene3D" id="3.40.50.300">
    <property type="entry name" value="P-loop containing nucleotide triphosphate hydrolases"/>
    <property type="match status" value="1"/>
</dbReference>
<dbReference type="GO" id="GO:0033314">
    <property type="term" value="P:mitotic DNA replication checkpoint signaling"/>
    <property type="evidence" value="ECO:0007669"/>
    <property type="project" value="TreeGrafter"/>
</dbReference>
<evidence type="ECO:0000256" key="4">
    <source>
        <dbReference type="ARBA" id="ARBA00022763"/>
    </source>
</evidence>
<keyword evidence="11" id="KW-1185">Reference proteome</keyword>
<evidence type="ECO:0000313" key="10">
    <source>
        <dbReference type="EMBL" id="VVT50482.1"/>
    </source>
</evidence>
<proteinExistence type="inferred from homology"/>
<dbReference type="GO" id="GO:0003689">
    <property type="term" value="F:DNA clamp loader activity"/>
    <property type="evidence" value="ECO:0007669"/>
    <property type="project" value="TreeGrafter"/>
</dbReference>
<dbReference type="InterPro" id="IPR004582">
    <property type="entry name" value="Checkpoint_prot_Rad17_Rad24"/>
</dbReference>
<protein>
    <recommendedName>
        <fullName evidence="9">Checkpoint protein RAD24-like helical bundle domain-containing protein</fullName>
    </recommendedName>
</protein>
<dbReference type="GeneID" id="43581596"/>
<dbReference type="Pfam" id="PF25812">
    <property type="entry name" value="RAD24_helical"/>
    <property type="match status" value="1"/>
</dbReference>
<evidence type="ECO:0000313" key="11">
    <source>
        <dbReference type="Proteomes" id="UP000398389"/>
    </source>
</evidence>
<evidence type="ECO:0000259" key="9">
    <source>
        <dbReference type="Pfam" id="PF25812"/>
    </source>
</evidence>
<reference evidence="10 11" key="1">
    <citation type="submission" date="2019-09" db="EMBL/GenBank/DDBJ databases">
        <authorList>
            <person name="Brejova B."/>
        </authorList>
    </citation>
    <scope>NUCLEOTIDE SEQUENCE [LARGE SCALE GENOMIC DNA]</scope>
</reference>
<feature type="region of interest" description="Disordered" evidence="8">
    <location>
        <begin position="40"/>
        <end position="81"/>
    </location>
</feature>
<dbReference type="GO" id="GO:0003682">
    <property type="term" value="F:chromatin binding"/>
    <property type="evidence" value="ECO:0007669"/>
    <property type="project" value="TreeGrafter"/>
</dbReference>
<comment type="similarity">
    <text evidence="2">Belongs to the rad17/RAD24 family.</text>
</comment>
<keyword evidence="5" id="KW-0067">ATP-binding</keyword>
<dbReference type="GO" id="GO:0000077">
    <property type="term" value="P:DNA damage checkpoint signaling"/>
    <property type="evidence" value="ECO:0007669"/>
    <property type="project" value="TreeGrafter"/>
</dbReference>
<dbReference type="Pfam" id="PF03215">
    <property type="entry name" value="Rad17"/>
    <property type="match status" value="1"/>
</dbReference>
<feature type="domain" description="Checkpoint protein RAD24-like helical bundle" evidence="9">
    <location>
        <begin position="386"/>
        <end position="507"/>
    </location>
</feature>
<dbReference type="AlphaFoldDB" id="A0A5E8BHX4"/>